<accession>A0A5N6IS62</accession>
<dbReference type="EMBL" id="ML732854">
    <property type="protein sequence ID" value="KAB8269077.1"/>
    <property type="molecule type" value="Genomic_DNA"/>
</dbReference>
<organism evidence="8 9">
    <name type="scientific">Aspergillus minisclerotigenes</name>
    <dbReference type="NCBI Taxonomy" id="656917"/>
    <lineage>
        <taxon>Eukaryota</taxon>
        <taxon>Fungi</taxon>
        <taxon>Dikarya</taxon>
        <taxon>Ascomycota</taxon>
        <taxon>Pezizomycotina</taxon>
        <taxon>Eurotiomycetes</taxon>
        <taxon>Eurotiomycetidae</taxon>
        <taxon>Eurotiales</taxon>
        <taxon>Aspergillaceae</taxon>
        <taxon>Aspergillus</taxon>
        <taxon>Aspergillus subgen. Circumdati</taxon>
    </lineage>
</organism>
<keyword evidence="7" id="KW-1133">Transmembrane helix</keyword>
<feature type="transmembrane region" description="Helical" evidence="7">
    <location>
        <begin position="70"/>
        <end position="91"/>
    </location>
</feature>
<dbReference type="InterPro" id="IPR050121">
    <property type="entry name" value="Cytochrome_P450_monoxygenase"/>
</dbReference>
<dbReference type="PANTHER" id="PTHR24305:SF235">
    <property type="entry name" value="CYTOCHROME P450 MONOOXYGENASE APDB-RELATED"/>
    <property type="match status" value="1"/>
</dbReference>
<evidence type="ECO:0000256" key="1">
    <source>
        <dbReference type="ARBA" id="ARBA00001971"/>
    </source>
</evidence>
<dbReference type="CDD" id="cd20615">
    <property type="entry name" value="CYP_GliC-like"/>
    <property type="match status" value="1"/>
</dbReference>
<protein>
    <submittedName>
        <fullName evidence="8">Cytochrome P450</fullName>
    </submittedName>
</protein>
<evidence type="ECO:0000313" key="9">
    <source>
        <dbReference type="Proteomes" id="UP000326289"/>
    </source>
</evidence>
<dbReference type="GO" id="GO:0005506">
    <property type="term" value="F:iron ion binding"/>
    <property type="evidence" value="ECO:0007669"/>
    <property type="project" value="InterPro"/>
</dbReference>
<keyword evidence="6" id="KW-0503">Monooxygenase</keyword>
<dbReference type="InterPro" id="IPR036396">
    <property type="entry name" value="Cyt_P450_sf"/>
</dbReference>
<comment type="similarity">
    <text evidence="2">Belongs to the cytochrome P450 family.</text>
</comment>
<keyword evidence="7" id="KW-0472">Membrane</keyword>
<comment type="cofactor">
    <cofactor evidence="1">
        <name>heme</name>
        <dbReference type="ChEBI" id="CHEBI:30413"/>
    </cofactor>
</comment>
<dbReference type="AlphaFoldDB" id="A0A5N6IS62"/>
<name>A0A5N6IS62_9EURO</name>
<reference evidence="8 9" key="1">
    <citation type="submission" date="2019-04" db="EMBL/GenBank/DDBJ databases">
        <title>Fungal friends and foes A comparative genomics study of 23 Aspergillus species from section Flavi.</title>
        <authorList>
            <consortium name="DOE Joint Genome Institute"/>
            <person name="Kjaerbolling I."/>
            <person name="Vesth T.C."/>
            <person name="Frisvad J.C."/>
            <person name="Nybo J.L."/>
            <person name="Theobald S."/>
            <person name="Kildgaard S."/>
            <person name="Petersen T.I."/>
            <person name="Kuo A."/>
            <person name="Sato A."/>
            <person name="Lyhne E.K."/>
            <person name="Kogle M.E."/>
            <person name="Wiebenga A."/>
            <person name="Kun R.S."/>
            <person name="Lubbers R.J."/>
            <person name="Makela M.R."/>
            <person name="Barry K."/>
            <person name="Chovatia M."/>
            <person name="Clum A."/>
            <person name="Daum C."/>
            <person name="Haridas S."/>
            <person name="He G."/>
            <person name="LaButti K."/>
            <person name="Lipzen A."/>
            <person name="Mondo S."/>
            <person name="Pangilinan J."/>
            <person name="Riley R."/>
            <person name="Salamov A."/>
            <person name="Simmons B.A."/>
            <person name="Magnuson J.K."/>
            <person name="Henrissat B."/>
            <person name="Mortensen U.H."/>
            <person name="Larsen T.O."/>
            <person name="De vries R.P."/>
            <person name="Grigoriev I.V."/>
            <person name="Machida M."/>
            <person name="Baker S.E."/>
            <person name="Andersen M.R."/>
        </authorList>
    </citation>
    <scope>NUCLEOTIDE SEQUENCE [LARGE SCALE GENOMIC DNA]</scope>
    <source>
        <strain evidence="8 9">CBS 117635</strain>
    </source>
</reference>
<keyword evidence="9" id="KW-1185">Reference proteome</keyword>
<dbReference type="Proteomes" id="UP000326289">
    <property type="component" value="Unassembled WGS sequence"/>
</dbReference>
<dbReference type="GO" id="GO:0044550">
    <property type="term" value="P:secondary metabolite biosynthetic process"/>
    <property type="evidence" value="ECO:0007669"/>
    <property type="project" value="UniProtKB-ARBA"/>
</dbReference>
<evidence type="ECO:0000256" key="6">
    <source>
        <dbReference type="ARBA" id="ARBA00023033"/>
    </source>
</evidence>
<gene>
    <name evidence="8" type="ORF">BDV30DRAFT_195142</name>
</gene>
<evidence type="ECO:0000256" key="4">
    <source>
        <dbReference type="ARBA" id="ARBA00023002"/>
    </source>
</evidence>
<keyword evidence="7" id="KW-0812">Transmembrane</keyword>
<sequence length="556" mass="62950">MLEKYGNKHLASVVYDYSLRGHEDSVLDYCQPVNSKLAYSTRLPGGQKLASPMKSDFLAGSHMELPKTGIAAAVAVVASIVIYLALSSFFVGTDEFKNDENQSIKEYPDNTRFMRFTHGKQLSEAGEDLAGSEPYLIHNGKVKELVIFAPEHLQEFHRKDANSHYKPENMNMGDYAGQLLGQCVGQMGGTKWKLARSHMDPEFSYRASRSMMQRFSQEIDSWVSHLSENPTRRSTQKDVFVQDVKKRCKDLSLRSIAISIYGETFSEENYAILSTINELHERIIFVAFLNKRVMSKWYNKLPTAEKRLMDSFQTQWKAFNLAQIKLAREKKLSCPAEKIYVGVEAGDMSLPEFLQSLDEMLFTNIDITGSILALIFQHLAKDQAMQTKLRAEISAHRAQPGYTVGDYISKQNTLLHFSLLESIRVTPAMYFTLPECNASPKRIGGFHIPAHTPTVVDVNRLNKNKSIWGTEADAFRPERFFGLDPARYRFGFVRWGIGRDKCLGKNMAEVILKLAILAVTDKYTLHVPPALPDQGEKSEAGFTINRDVEVEFRPAI</sequence>
<evidence type="ECO:0000256" key="3">
    <source>
        <dbReference type="ARBA" id="ARBA00022723"/>
    </source>
</evidence>
<dbReference type="Pfam" id="PF00067">
    <property type="entry name" value="p450"/>
    <property type="match status" value="1"/>
</dbReference>
<dbReference type="Gene3D" id="1.10.630.10">
    <property type="entry name" value="Cytochrome P450"/>
    <property type="match status" value="1"/>
</dbReference>
<dbReference type="GO" id="GO:0020037">
    <property type="term" value="F:heme binding"/>
    <property type="evidence" value="ECO:0007669"/>
    <property type="project" value="InterPro"/>
</dbReference>
<proteinExistence type="inferred from homology"/>
<evidence type="ECO:0000256" key="5">
    <source>
        <dbReference type="ARBA" id="ARBA00023004"/>
    </source>
</evidence>
<dbReference type="PANTHER" id="PTHR24305">
    <property type="entry name" value="CYTOCHROME P450"/>
    <property type="match status" value="1"/>
</dbReference>
<keyword evidence="4" id="KW-0560">Oxidoreductase</keyword>
<dbReference type="SUPFAM" id="SSF48264">
    <property type="entry name" value="Cytochrome P450"/>
    <property type="match status" value="1"/>
</dbReference>
<dbReference type="GO" id="GO:0004497">
    <property type="term" value="F:monooxygenase activity"/>
    <property type="evidence" value="ECO:0007669"/>
    <property type="project" value="UniProtKB-KW"/>
</dbReference>
<evidence type="ECO:0000256" key="2">
    <source>
        <dbReference type="ARBA" id="ARBA00010617"/>
    </source>
</evidence>
<keyword evidence="5" id="KW-0408">Iron</keyword>
<evidence type="ECO:0000313" key="8">
    <source>
        <dbReference type="EMBL" id="KAB8269077.1"/>
    </source>
</evidence>
<dbReference type="GO" id="GO:0016705">
    <property type="term" value="F:oxidoreductase activity, acting on paired donors, with incorporation or reduction of molecular oxygen"/>
    <property type="evidence" value="ECO:0007669"/>
    <property type="project" value="InterPro"/>
</dbReference>
<keyword evidence="3" id="KW-0479">Metal-binding</keyword>
<evidence type="ECO:0000256" key="7">
    <source>
        <dbReference type="SAM" id="Phobius"/>
    </source>
</evidence>
<dbReference type="InterPro" id="IPR001128">
    <property type="entry name" value="Cyt_P450"/>
</dbReference>